<dbReference type="Pfam" id="PF01535">
    <property type="entry name" value="PPR"/>
    <property type="match status" value="1"/>
</dbReference>
<keyword evidence="2" id="KW-1185">Reference proteome</keyword>
<evidence type="ECO:0000313" key="1">
    <source>
        <dbReference type="EMBL" id="KAL3786800.1"/>
    </source>
</evidence>
<proteinExistence type="predicted"/>
<sequence length="1205" mass="134272">MSLELESKSVDGDVMIGRSTSFNYQESMEQSASKIMIVSGWPVEINTRWIEERFRTLLEAGYVDDILDETTNSKALTNESTKSNTAAFDTHKAIVYWGKRVADGIITMEFINDATATRAWDILQSMTQLDELSPGEVPHPAELICAFESDRKATLYVGDLELTVQGMVFETTADTVDQTIKMMEESKIESIEQPSAKKAEEVVAADTAPATKPNKKKWWTNNQAAPSLSRCIKAINQLYDEHLTLPPPPRDWLHESTFNKRLTRTHVHLTDEELDQRREICADVAQIVGCVHNSIARGIIRALGARDAYAMSDFLNRAMLILSQSPPKRNERHDVLPAESLANNFSPYEACLDALNVLRSLNLDIHPHHYSYAIRSACHEFRWEEAANIFLGQIEGDDSHLADGTHDATGGFVPLDATLGWDQPLEMGLYAVAIDARRPKLPMSVDSEDNRETSPSAKVFDAAMKMSMIAPTAQESYVLAAGSVLGRAGLWSDCLDFATDPNNISKYGPSIAAAAMLACIESRRSTEAIELYNFFFNSENQSTASEWQWAGGNLSAAKPLFDDLLLRAFGGPTRGGHSAAAIQMFCVMVDDNTPFSSDALVGLMHSIEHDGDWQSAIKLLEAFCDVHYRNKENKWHLVNEMLSVSGIDEVDDATTLTKSQMNDLTAQLLASTMRACNQEGFFSLSILLSSIVHSFVDGESGGDLLLPDDESTIQAIASQTLLSNKHLREAYIHSLSKVGLQRLVRTMESSATDANPSRNNKQYLAAGESMLNAFVATNRILTALDDVRRSEKHLSRADELLISRGLSTAMNFYLDANHPASAIHLFNYTSKILNLIRSRHATNNTSSFSKKMTAFFGDDRSEPKTSIFQSNEPVDYKILKVNDSLLSAVMRAYTMKGQPEKALLILKEVQGDTESASWGTIQSFNQALEVLLESDVAEFMSFFEDSSNGLVMPSTFLALARKYAREGAWPEIGELYNEARRRGCVSEELGLIAMQAVCEAELEHSKILVLRKISDDISNAVGMKKTKDWLDSQYWHIKRYTGFHYARLLMKWNVPATSQKEELLFAINEMRHCRETGVLTKNAPLFCIVKQGELYESNDGYKGTCLNEKQRRAAINIIFEACAEAQLSGLIKRPAFTAEVVRSLLALNGDTQCIQFVKTLIVDGEKCRHREAMEYAIKAASANQDNESLELLMKTFENSGYVHRH</sequence>
<dbReference type="InterPro" id="IPR011990">
    <property type="entry name" value="TPR-like_helical_dom_sf"/>
</dbReference>
<dbReference type="Proteomes" id="UP001530400">
    <property type="component" value="Unassembled WGS sequence"/>
</dbReference>
<organism evidence="1 2">
    <name type="scientific">Cyclotella atomus</name>
    <dbReference type="NCBI Taxonomy" id="382360"/>
    <lineage>
        <taxon>Eukaryota</taxon>
        <taxon>Sar</taxon>
        <taxon>Stramenopiles</taxon>
        <taxon>Ochrophyta</taxon>
        <taxon>Bacillariophyta</taxon>
        <taxon>Coscinodiscophyceae</taxon>
        <taxon>Thalassiosirophycidae</taxon>
        <taxon>Stephanodiscales</taxon>
        <taxon>Stephanodiscaceae</taxon>
        <taxon>Cyclotella</taxon>
    </lineage>
</organism>
<reference evidence="1 2" key="1">
    <citation type="submission" date="2024-10" db="EMBL/GenBank/DDBJ databases">
        <title>Updated reference genomes for cyclostephanoid diatoms.</title>
        <authorList>
            <person name="Roberts W.R."/>
            <person name="Alverson A.J."/>
        </authorList>
    </citation>
    <scope>NUCLEOTIDE SEQUENCE [LARGE SCALE GENOMIC DNA]</scope>
    <source>
        <strain evidence="1 2">AJA010-31</strain>
    </source>
</reference>
<dbReference type="InterPro" id="IPR002885">
    <property type="entry name" value="PPR_rpt"/>
</dbReference>
<evidence type="ECO:0000313" key="2">
    <source>
        <dbReference type="Proteomes" id="UP001530400"/>
    </source>
</evidence>
<comment type="caution">
    <text evidence="1">The sequence shown here is derived from an EMBL/GenBank/DDBJ whole genome shotgun (WGS) entry which is preliminary data.</text>
</comment>
<gene>
    <name evidence="1" type="ORF">ACHAWO_011611</name>
</gene>
<dbReference type="AlphaFoldDB" id="A0ABD3PF85"/>
<dbReference type="Gene3D" id="1.25.40.10">
    <property type="entry name" value="Tetratricopeptide repeat domain"/>
    <property type="match status" value="1"/>
</dbReference>
<protein>
    <submittedName>
        <fullName evidence="1">Uncharacterized protein</fullName>
    </submittedName>
</protein>
<accession>A0ABD3PF85</accession>
<name>A0ABD3PF85_9STRA</name>
<dbReference type="EMBL" id="JALLPJ020000635">
    <property type="protein sequence ID" value="KAL3786800.1"/>
    <property type="molecule type" value="Genomic_DNA"/>
</dbReference>